<comment type="caution">
    <text evidence="1">The sequence shown here is derived from an EMBL/GenBank/DDBJ whole genome shotgun (WGS) entry which is preliminary data.</text>
</comment>
<accession>A0A7D9IK17</accession>
<feature type="non-terminal residue" evidence="1">
    <location>
        <position position="1"/>
    </location>
</feature>
<protein>
    <submittedName>
        <fullName evidence="1">Uncharacterized protein</fullName>
    </submittedName>
</protein>
<sequence length="167" mass="20012">TIPIPHDIYTVPYHAHIWVIYGPNFAISFPYFCYGKGNFVITLSKRQISERIRALFRSVDGDMFYPPSVWPNDMRSAFWKKPIGDEETFKLVLFLMGNGCPPIMIKDWIVSSTFWDKNKTVKRWEQVNWIIANITKHERRRWFYFDLHFKKFLYMDRSERVKGSSSN</sequence>
<reference evidence="1" key="1">
    <citation type="submission" date="2020-04" db="EMBL/GenBank/DDBJ databases">
        <authorList>
            <person name="Alioto T."/>
            <person name="Alioto T."/>
            <person name="Gomez Garrido J."/>
        </authorList>
    </citation>
    <scope>NUCLEOTIDE SEQUENCE</scope>
    <source>
        <strain evidence="1">A484AB</strain>
    </source>
</reference>
<proteinExistence type="predicted"/>
<dbReference type="Proteomes" id="UP001152795">
    <property type="component" value="Unassembled WGS sequence"/>
</dbReference>
<dbReference type="OrthoDB" id="6005645at2759"/>
<organism evidence="1 2">
    <name type="scientific">Paramuricea clavata</name>
    <name type="common">Red gorgonian</name>
    <name type="synonym">Violescent sea-whip</name>
    <dbReference type="NCBI Taxonomy" id="317549"/>
    <lineage>
        <taxon>Eukaryota</taxon>
        <taxon>Metazoa</taxon>
        <taxon>Cnidaria</taxon>
        <taxon>Anthozoa</taxon>
        <taxon>Octocorallia</taxon>
        <taxon>Malacalcyonacea</taxon>
        <taxon>Plexauridae</taxon>
        <taxon>Paramuricea</taxon>
    </lineage>
</organism>
<name>A0A7D9IK17_PARCT</name>
<evidence type="ECO:0000313" key="1">
    <source>
        <dbReference type="EMBL" id="CAB4007161.1"/>
    </source>
</evidence>
<evidence type="ECO:0000313" key="2">
    <source>
        <dbReference type="Proteomes" id="UP001152795"/>
    </source>
</evidence>
<keyword evidence="2" id="KW-1185">Reference proteome</keyword>
<gene>
    <name evidence="1" type="ORF">PACLA_8A060592</name>
</gene>
<dbReference type="AlphaFoldDB" id="A0A7D9IK17"/>
<dbReference type="EMBL" id="CACRXK020005717">
    <property type="protein sequence ID" value="CAB4007161.1"/>
    <property type="molecule type" value="Genomic_DNA"/>
</dbReference>